<comment type="caution">
    <text evidence="6">The sequence shown here is derived from an EMBL/GenBank/DDBJ whole genome shotgun (WGS) entry which is preliminary data.</text>
</comment>
<dbReference type="InterPro" id="IPR001876">
    <property type="entry name" value="Znf_RanBP2"/>
</dbReference>
<feature type="compositionally biased region" description="Acidic residues" evidence="4">
    <location>
        <begin position="38"/>
        <end position="52"/>
    </location>
</feature>
<accession>A0A9P4GQW2</accession>
<evidence type="ECO:0000313" key="7">
    <source>
        <dbReference type="Proteomes" id="UP000800039"/>
    </source>
</evidence>
<feature type="region of interest" description="Disordered" evidence="4">
    <location>
        <begin position="1"/>
        <end position="147"/>
    </location>
</feature>
<evidence type="ECO:0000256" key="1">
    <source>
        <dbReference type="ARBA" id="ARBA00022723"/>
    </source>
</evidence>
<dbReference type="GO" id="GO:0008270">
    <property type="term" value="F:zinc ion binding"/>
    <property type="evidence" value="ECO:0007669"/>
    <property type="project" value="UniProtKB-KW"/>
</dbReference>
<dbReference type="AlphaFoldDB" id="A0A9P4GQW2"/>
<keyword evidence="2" id="KW-0863">Zinc-finger</keyword>
<organism evidence="6 7">
    <name type="scientific">Cucurbitaria berberidis CBS 394.84</name>
    <dbReference type="NCBI Taxonomy" id="1168544"/>
    <lineage>
        <taxon>Eukaryota</taxon>
        <taxon>Fungi</taxon>
        <taxon>Dikarya</taxon>
        <taxon>Ascomycota</taxon>
        <taxon>Pezizomycotina</taxon>
        <taxon>Dothideomycetes</taxon>
        <taxon>Pleosporomycetidae</taxon>
        <taxon>Pleosporales</taxon>
        <taxon>Pleosporineae</taxon>
        <taxon>Cucurbitariaceae</taxon>
        <taxon>Cucurbitaria</taxon>
    </lineage>
</organism>
<dbReference type="GeneID" id="63854799"/>
<feature type="compositionally biased region" description="Acidic residues" evidence="4">
    <location>
        <begin position="1"/>
        <end position="11"/>
    </location>
</feature>
<feature type="compositionally biased region" description="Basic and acidic residues" evidence="4">
    <location>
        <begin position="236"/>
        <end position="252"/>
    </location>
</feature>
<keyword evidence="1" id="KW-0479">Metal-binding</keyword>
<feature type="compositionally biased region" description="Basic and acidic residues" evidence="4">
    <location>
        <begin position="131"/>
        <end position="142"/>
    </location>
</feature>
<dbReference type="Gene3D" id="4.10.1060.10">
    <property type="entry name" value="Zinc finger, RanBP2-type"/>
    <property type="match status" value="1"/>
</dbReference>
<feature type="domain" description="RanBP2-type" evidence="5">
    <location>
        <begin position="178"/>
        <end position="197"/>
    </location>
</feature>
<protein>
    <recommendedName>
        <fullName evidence="5">RanBP2-type domain-containing protein</fullName>
    </recommendedName>
</protein>
<dbReference type="PROSITE" id="PS01358">
    <property type="entry name" value="ZF_RANBP2_1"/>
    <property type="match status" value="1"/>
</dbReference>
<dbReference type="EMBL" id="ML976614">
    <property type="protein sequence ID" value="KAF1850948.1"/>
    <property type="molecule type" value="Genomic_DNA"/>
</dbReference>
<proteinExistence type="predicted"/>
<reference evidence="6" key="1">
    <citation type="submission" date="2020-01" db="EMBL/GenBank/DDBJ databases">
        <authorList>
            <consortium name="DOE Joint Genome Institute"/>
            <person name="Haridas S."/>
            <person name="Albert R."/>
            <person name="Binder M."/>
            <person name="Bloem J."/>
            <person name="Labutti K."/>
            <person name="Salamov A."/>
            <person name="Andreopoulos B."/>
            <person name="Baker S.E."/>
            <person name="Barry K."/>
            <person name="Bills G."/>
            <person name="Bluhm B.H."/>
            <person name="Cannon C."/>
            <person name="Castanera R."/>
            <person name="Culley D.E."/>
            <person name="Daum C."/>
            <person name="Ezra D."/>
            <person name="Gonzalez J.B."/>
            <person name="Henrissat B."/>
            <person name="Kuo A."/>
            <person name="Liang C."/>
            <person name="Lipzen A."/>
            <person name="Lutzoni F."/>
            <person name="Magnuson J."/>
            <person name="Mondo S."/>
            <person name="Nolan M."/>
            <person name="Ohm R."/>
            <person name="Pangilinan J."/>
            <person name="Park H.-J."/>
            <person name="Ramirez L."/>
            <person name="Alfaro M."/>
            <person name="Sun H."/>
            <person name="Tritt A."/>
            <person name="Yoshinaga Y."/>
            <person name="Zwiers L.-H."/>
            <person name="Turgeon B.G."/>
            <person name="Goodwin S.B."/>
            <person name="Spatafora J.W."/>
            <person name="Crous P.W."/>
            <person name="Grigoriev I.V."/>
        </authorList>
    </citation>
    <scope>NUCLEOTIDE SEQUENCE</scope>
    <source>
        <strain evidence="6">CBS 394.84</strain>
    </source>
</reference>
<evidence type="ECO:0000313" key="6">
    <source>
        <dbReference type="EMBL" id="KAF1850948.1"/>
    </source>
</evidence>
<gene>
    <name evidence="6" type="ORF">K460DRAFT_412576</name>
</gene>
<feature type="compositionally biased region" description="Basic and acidic residues" evidence="4">
    <location>
        <begin position="53"/>
        <end position="67"/>
    </location>
</feature>
<dbReference type="OrthoDB" id="3693334at2759"/>
<evidence type="ECO:0000256" key="3">
    <source>
        <dbReference type="ARBA" id="ARBA00022833"/>
    </source>
</evidence>
<keyword evidence="3" id="KW-0862">Zinc</keyword>
<dbReference type="SMART" id="SM00547">
    <property type="entry name" value="ZnF_RBZ"/>
    <property type="match status" value="1"/>
</dbReference>
<evidence type="ECO:0000256" key="4">
    <source>
        <dbReference type="SAM" id="MobiDB-lite"/>
    </source>
</evidence>
<evidence type="ECO:0000256" key="2">
    <source>
        <dbReference type="ARBA" id="ARBA00022771"/>
    </source>
</evidence>
<keyword evidence="7" id="KW-1185">Reference proteome</keyword>
<dbReference type="RefSeq" id="XP_040793511.1">
    <property type="nucleotide sequence ID" value="XM_040937549.1"/>
</dbReference>
<dbReference type="Proteomes" id="UP000800039">
    <property type="component" value="Unassembled WGS sequence"/>
</dbReference>
<evidence type="ECO:0000259" key="5">
    <source>
        <dbReference type="PROSITE" id="PS01358"/>
    </source>
</evidence>
<feature type="compositionally biased region" description="Polar residues" evidence="4">
    <location>
        <begin position="12"/>
        <end position="22"/>
    </location>
</feature>
<name>A0A9P4GQW2_9PLEO</name>
<sequence>MSEGDWIDIESPDSQAIESSSGEEARGLSEANTVSTQDDQDPEIPLDHEDDETLRLDRKLSAEEVQRKASSPEIHHSALSSGFDHMTLDELETNKPPAPPPEPTHQAHFPNQYQHEPGHGRHSSPQAPELPDLHAAGDERSLNVRNPVSDTWREDAYEKLDRSEVTKMSDIEAKQDRWKCENCGVLNERGRGVCKKCGDRIEMPEHRYHARGDGEMGVRWNAMGIQFHKLKRDGKKKVEEGESATGERAEEA</sequence>
<feature type="region of interest" description="Disordered" evidence="4">
    <location>
        <begin position="230"/>
        <end position="252"/>
    </location>
</feature>